<keyword evidence="21" id="KW-1185">Reference proteome</keyword>
<keyword evidence="4" id="KW-1003">Cell membrane</keyword>
<evidence type="ECO:0000313" key="20">
    <source>
        <dbReference type="EMBL" id="CAH0722473.1"/>
    </source>
</evidence>
<evidence type="ECO:0000256" key="8">
    <source>
        <dbReference type="ARBA" id="ARBA00023136"/>
    </source>
</evidence>
<evidence type="ECO:0000256" key="6">
    <source>
        <dbReference type="ARBA" id="ARBA00022692"/>
    </source>
</evidence>
<evidence type="ECO:0000256" key="12">
    <source>
        <dbReference type="ARBA" id="ARBA00051835"/>
    </source>
</evidence>
<feature type="transmembrane region" description="Helical" evidence="19">
    <location>
        <begin position="455"/>
        <end position="481"/>
    </location>
</feature>
<feature type="transmembrane region" description="Helical" evidence="19">
    <location>
        <begin position="213"/>
        <end position="235"/>
    </location>
</feature>
<dbReference type="InterPro" id="IPR002293">
    <property type="entry name" value="AA/rel_permease1"/>
</dbReference>
<comment type="subcellular location">
    <subcellularLocation>
        <location evidence="1">Apical cell membrane</location>
        <topology evidence="1">Multi-pass membrane protein</topology>
    </subcellularLocation>
</comment>
<feature type="transmembrane region" description="Helical" evidence="19">
    <location>
        <begin position="301"/>
        <end position="321"/>
    </location>
</feature>
<evidence type="ECO:0000256" key="11">
    <source>
        <dbReference type="ARBA" id="ARBA00051814"/>
    </source>
</evidence>
<evidence type="ECO:0000256" key="10">
    <source>
        <dbReference type="ARBA" id="ARBA00051323"/>
    </source>
</evidence>
<dbReference type="Proteomes" id="UP000838878">
    <property type="component" value="Chromosome 3"/>
</dbReference>
<dbReference type="Gene3D" id="1.20.1740.10">
    <property type="entry name" value="Amino acid/polyamine transporter I"/>
    <property type="match status" value="1"/>
</dbReference>
<keyword evidence="8 19" id="KW-0472">Membrane</keyword>
<keyword evidence="7 19" id="KW-1133">Transmembrane helix</keyword>
<evidence type="ECO:0000256" key="15">
    <source>
        <dbReference type="ARBA" id="ARBA00074336"/>
    </source>
</evidence>
<comment type="catalytic activity">
    <reaction evidence="11">
        <text>L-cystine(out) + L-arginine(in) = L-cystine(in) + L-arginine(out)</text>
        <dbReference type="Rhea" id="RHEA:71075"/>
        <dbReference type="ChEBI" id="CHEBI:32682"/>
        <dbReference type="ChEBI" id="CHEBI:35491"/>
    </reaction>
    <physiologicalReaction direction="left-to-right" evidence="11">
        <dbReference type="Rhea" id="RHEA:71076"/>
    </physiologicalReaction>
</comment>
<evidence type="ECO:0000256" key="4">
    <source>
        <dbReference type="ARBA" id="ARBA00022475"/>
    </source>
</evidence>
<evidence type="ECO:0000313" key="21">
    <source>
        <dbReference type="Proteomes" id="UP000838878"/>
    </source>
</evidence>
<keyword evidence="9" id="KW-1015">Disulfide bond</keyword>
<dbReference type="FunFam" id="1.20.1740.10:FF:000015">
    <property type="entry name" value="B(0,+)-type amino acid transporter 1"/>
    <property type="match status" value="1"/>
</dbReference>
<evidence type="ECO:0000256" key="7">
    <source>
        <dbReference type="ARBA" id="ARBA00022989"/>
    </source>
</evidence>
<evidence type="ECO:0000256" key="18">
    <source>
        <dbReference type="ARBA" id="ARBA00093193"/>
    </source>
</evidence>
<reference evidence="20" key="1">
    <citation type="submission" date="2021-12" db="EMBL/GenBank/DDBJ databases">
        <authorList>
            <person name="Martin H S."/>
        </authorList>
    </citation>
    <scope>NUCLEOTIDE SEQUENCE</scope>
</reference>
<evidence type="ECO:0000256" key="1">
    <source>
        <dbReference type="ARBA" id="ARBA00004424"/>
    </source>
</evidence>
<feature type="transmembrane region" description="Helical" evidence="19">
    <location>
        <begin position="181"/>
        <end position="201"/>
    </location>
</feature>
<evidence type="ECO:0000256" key="3">
    <source>
        <dbReference type="ARBA" id="ARBA00022448"/>
    </source>
</evidence>
<comment type="similarity">
    <text evidence="2">Belongs to the amino acid-polyamine-organocation (APC) superfamily.</text>
</comment>
<dbReference type="AlphaFoldDB" id="A0A8J9VH69"/>
<organism evidence="20 21">
    <name type="scientific">Brenthis ino</name>
    <name type="common">lesser marbled fritillary</name>
    <dbReference type="NCBI Taxonomy" id="405034"/>
    <lineage>
        <taxon>Eukaryota</taxon>
        <taxon>Metazoa</taxon>
        <taxon>Ecdysozoa</taxon>
        <taxon>Arthropoda</taxon>
        <taxon>Hexapoda</taxon>
        <taxon>Insecta</taxon>
        <taxon>Pterygota</taxon>
        <taxon>Neoptera</taxon>
        <taxon>Endopterygota</taxon>
        <taxon>Lepidoptera</taxon>
        <taxon>Glossata</taxon>
        <taxon>Ditrysia</taxon>
        <taxon>Papilionoidea</taxon>
        <taxon>Nymphalidae</taxon>
        <taxon>Heliconiinae</taxon>
        <taxon>Argynnini</taxon>
        <taxon>Brenthis</taxon>
    </lineage>
</organism>
<feature type="transmembrane region" description="Helical" evidence="19">
    <location>
        <begin position="501"/>
        <end position="523"/>
    </location>
</feature>
<evidence type="ECO:0000256" key="14">
    <source>
        <dbReference type="ARBA" id="ARBA00052732"/>
    </source>
</evidence>
<accession>A0A8J9VH69</accession>
<feature type="transmembrane region" description="Helical" evidence="19">
    <location>
        <begin position="333"/>
        <end position="351"/>
    </location>
</feature>
<comment type="catalytic activity">
    <reaction evidence="18">
        <text>L-phenylalanine(out) + L-arginine(in) = L-phenylalanine(in) + L-arginine(out)</text>
        <dbReference type="Rhea" id="RHEA:71067"/>
        <dbReference type="ChEBI" id="CHEBI:32682"/>
        <dbReference type="ChEBI" id="CHEBI:58095"/>
    </reaction>
    <physiologicalReaction direction="left-to-right" evidence="18">
        <dbReference type="Rhea" id="RHEA:71068"/>
    </physiologicalReaction>
</comment>
<evidence type="ECO:0000256" key="2">
    <source>
        <dbReference type="ARBA" id="ARBA00009523"/>
    </source>
</evidence>
<keyword evidence="5" id="KW-0597">Phosphoprotein</keyword>
<comment type="catalytic activity">
    <reaction evidence="14">
        <text>L-leucine(out) + L-arginine(in) = L-leucine(in) + L-arginine(out)</text>
        <dbReference type="Rhea" id="RHEA:71059"/>
        <dbReference type="ChEBI" id="CHEBI:32682"/>
        <dbReference type="ChEBI" id="CHEBI:57427"/>
    </reaction>
    <physiologicalReaction direction="left-to-right" evidence="14">
        <dbReference type="Rhea" id="RHEA:71060"/>
    </physiologicalReaction>
</comment>
<evidence type="ECO:0000256" key="16">
    <source>
        <dbReference type="ARBA" id="ARBA00079910"/>
    </source>
</evidence>
<dbReference type="GO" id="GO:0016324">
    <property type="term" value="C:apical plasma membrane"/>
    <property type="evidence" value="ECO:0007669"/>
    <property type="project" value="UniProtKB-SubCell"/>
</dbReference>
<comment type="catalytic activity">
    <reaction evidence="10">
        <text>L-lysine(out) + L-arginine(in) = L-lysine(in) + L-arginine(out)</text>
        <dbReference type="Rhea" id="RHEA:70827"/>
        <dbReference type="ChEBI" id="CHEBI:32551"/>
        <dbReference type="ChEBI" id="CHEBI:32682"/>
    </reaction>
    <physiologicalReaction direction="left-to-right" evidence="10">
        <dbReference type="Rhea" id="RHEA:70828"/>
    </physiologicalReaction>
</comment>
<dbReference type="Pfam" id="PF13520">
    <property type="entry name" value="AA_permease_2"/>
    <property type="match status" value="1"/>
</dbReference>
<evidence type="ECO:0000256" key="9">
    <source>
        <dbReference type="ARBA" id="ARBA00023157"/>
    </source>
</evidence>
<dbReference type="GO" id="GO:0015179">
    <property type="term" value="F:L-amino acid transmembrane transporter activity"/>
    <property type="evidence" value="ECO:0007669"/>
    <property type="project" value="TreeGrafter"/>
</dbReference>
<comment type="catalytic activity">
    <reaction evidence="13">
        <text>L-cysteine(out) + L-arginine(in) = L-cysteine(in) + L-arginine(out)</text>
        <dbReference type="Rhea" id="RHEA:71071"/>
        <dbReference type="ChEBI" id="CHEBI:32682"/>
        <dbReference type="ChEBI" id="CHEBI:35235"/>
    </reaction>
    <physiologicalReaction direction="left-to-right" evidence="13">
        <dbReference type="Rhea" id="RHEA:71072"/>
    </physiologicalReaction>
</comment>
<evidence type="ECO:0000256" key="5">
    <source>
        <dbReference type="ARBA" id="ARBA00022553"/>
    </source>
</evidence>
<feature type="transmembrane region" description="Helical" evidence="19">
    <location>
        <begin position="529"/>
        <end position="547"/>
    </location>
</feature>
<feature type="transmembrane region" description="Helical" evidence="19">
    <location>
        <begin position="589"/>
        <end position="607"/>
    </location>
</feature>
<keyword evidence="6 19" id="KW-0812">Transmembrane</keyword>
<dbReference type="PANTHER" id="PTHR11785:SF512">
    <property type="entry name" value="SOBREMESA, ISOFORM B"/>
    <property type="match status" value="1"/>
</dbReference>
<feature type="non-terminal residue" evidence="20">
    <location>
        <position position="638"/>
    </location>
</feature>
<evidence type="ECO:0000256" key="17">
    <source>
        <dbReference type="ARBA" id="ARBA00083296"/>
    </source>
</evidence>
<protein>
    <recommendedName>
        <fullName evidence="15">b(0,+)-type amino acid transporter 1</fullName>
    </recommendedName>
    <alternativeName>
        <fullName evidence="16">Glycoprotein-associated amino acid transporter b0,+AT1</fullName>
    </alternativeName>
    <alternativeName>
        <fullName evidence="17">Solute carrier family 7 member 9</fullName>
    </alternativeName>
</protein>
<dbReference type="OrthoDB" id="5982228at2759"/>
<evidence type="ECO:0000256" key="13">
    <source>
        <dbReference type="ARBA" id="ARBA00052179"/>
    </source>
</evidence>
<keyword evidence="3" id="KW-0813">Transport</keyword>
<dbReference type="InterPro" id="IPR050598">
    <property type="entry name" value="AminoAcid_Transporter"/>
</dbReference>
<feature type="transmembrane region" description="Helical" evidence="19">
    <location>
        <begin position="247"/>
        <end position="266"/>
    </location>
</feature>
<feature type="transmembrane region" description="Helical" evidence="19">
    <location>
        <begin position="404"/>
        <end position="429"/>
    </location>
</feature>
<name>A0A8J9VH69_9NEOP</name>
<evidence type="ECO:0000256" key="19">
    <source>
        <dbReference type="SAM" id="Phobius"/>
    </source>
</evidence>
<sequence>MRGGGGGRRGEAPTFQPSRSSFNFSLACDMKGRDSSHASRCSEKCITMNSLLGLHVMGRLGSSFRGCVLNSGAGAVEGSQRDRMCDAMRDKLAALLHSSARAQAHTDNTDKLHNSAIAPVLLFSNEGSAREGGLVWRGCAADCDAEDGATGALADGNTNAGDKLEGSDAAPDDPVHLKRRVGLFSGVALIVGTMIGSGIFVSPSGLLERTGSVGISFIIWMACGLLSLLGALAYAELGTMNTSSGAEYAYFMDAFGGPPAFLFSWVSTLVLKPSQMAIICLSFAKYAVEPFVAECEPPDTLVKLVAVISIVMILAVNCYSVNLATNVQNIFTAAKLVAIAIIVCGGAYKLILGNTRHLQEPNFASSTATLGNIATAFYTGLWAYDGWNNLNYVTEEIKNPSRNLPLSIIIGIPLVTLCYALVNVSYLAVMSVSEMADSEAVAVTFGNRLLGPVAWLMPLAVTISTFGSANGTLFVAGRLCFAASREGHLLDILSYVHVRRFTPAPGLIFHSLIAVAMVLYGTIDSLIDFFSFTAWIFYGGAMLALIVMRRTKPHAPRPYKVPIIIPYIVLLVSAYLVVAPIVDKPQWEYLYAGAFILAGLLVYMPFVKWGYSLPFMDKITVFLQMVLEVVPTTTTFEY</sequence>
<gene>
    <name evidence="20" type="ORF">BINO364_LOCUS8428</name>
</gene>
<dbReference type="PANTHER" id="PTHR11785">
    <property type="entry name" value="AMINO ACID TRANSPORTER"/>
    <property type="match status" value="1"/>
</dbReference>
<feature type="transmembrane region" description="Helical" evidence="19">
    <location>
        <begin position="363"/>
        <end position="384"/>
    </location>
</feature>
<feature type="transmembrane region" description="Helical" evidence="19">
    <location>
        <begin position="559"/>
        <end position="577"/>
    </location>
</feature>
<dbReference type="EMBL" id="OV170223">
    <property type="protein sequence ID" value="CAH0722473.1"/>
    <property type="molecule type" value="Genomic_DNA"/>
</dbReference>
<comment type="catalytic activity">
    <reaction evidence="12">
        <text>L-histidine(out) + L-arginine(in) = L-histidine(in) + L-arginine(out)</text>
        <dbReference type="Rhea" id="RHEA:71063"/>
        <dbReference type="ChEBI" id="CHEBI:32682"/>
        <dbReference type="ChEBI" id="CHEBI:57595"/>
    </reaction>
    <physiologicalReaction direction="left-to-right" evidence="12">
        <dbReference type="Rhea" id="RHEA:71064"/>
    </physiologicalReaction>
</comment>
<proteinExistence type="inferred from homology"/>